<protein>
    <submittedName>
        <fullName evidence="9">ABC transporter permease</fullName>
    </submittedName>
</protein>
<feature type="transmembrane region" description="Helical" evidence="7">
    <location>
        <begin position="66"/>
        <end position="90"/>
    </location>
</feature>
<gene>
    <name evidence="9" type="ORF">C1704_16600</name>
</gene>
<reference evidence="9 10" key="1">
    <citation type="submission" date="2018-02" db="EMBL/GenBank/DDBJ databases">
        <title>Reclassifiation of [Polyangium] brachysporum DSM 7029 as Guopingzhaonella breviflexa gen. nov., sp. nov., a member of the family Comamonadaceae.</title>
        <authorList>
            <person name="Tang B."/>
        </authorList>
    </citation>
    <scope>NUCLEOTIDE SEQUENCE [LARGE SCALE GENOMIC DNA]</scope>
    <source>
        <strain evidence="9 10">BCRC 80649</strain>
    </source>
</reference>
<evidence type="ECO:0000259" key="8">
    <source>
        <dbReference type="PROSITE" id="PS50928"/>
    </source>
</evidence>
<dbReference type="InterPro" id="IPR000515">
    <property type="entry name" value="MetI-like"/>
</dbReference>
<feature type="transmembrane region" description="Helical" evidence="7">
    <location>
        <begin position="236"/>
        <end position="257"/>
    </location>
</feature>
<keyword evidence="4 7" id="KW-0812">Transmembrane</keyword>
<evidence type="ECO:0000313" key="9">
    <source>
        <dbReference type="EMBL" id="PPE65005.1"/>
    </source>
</evidence>
<evidence type="ECO:0000256" key="3">
    <source>
        <dbReference type="ARBA" id="ARBA00022475"/>
    </source>
</evidence>
<dbReference type="GO" id="GO:0055085">
    <property type="term" value="P:transmembrane transport"/>
    <property type="evidence" value="ECO:0007669"/>
    <property type="project" value="InterPro"/>
</dbReference>
<evidence type="ECO:0000256" key="4">
    <source>
        <dbReference type="ARBA" id="ARBA00022692"/>
    </source>
</evidence>
<dbReference type="AlphaFoldDB" id="A0A2S5SQJ5"/>
<keyword evidence="2 7" id="KW-0813">Transport</keyword>
<evidence type="ECO:0000313" key="10">
    <source>
        <dbReference type="Proteomes" id="UP000238605"/>
    </source>
</evidence>
<evidence type="ECO:0000256" key="7">
    <source>
        <dbReference type="RuleBase" id="RU363032"/>
    </source>
</evidence>
<dbReference type="CDD" id="cd06261">
    <property type="entry name" value="TM_PBP2"/>
    <property type="match status" value="1"/>
</dbReference>
<dbReference type="InterPro" id="IPR035906">
    <property type="entry name" value="MetI-like_sf"/>
</dbReference>
<feature type="domain" description="ABC transmembrane type-1" evidence="8">
    <location>
        <begin position="67"/>
        <end position="257"/>
    </location>
</feature>
<keyword evidence="10" id="KW-1185">Reference proteome</keyword>
<dbReference type="Proteomes" id="UP000238605">
    <property type="component" value="Unassembled WGS sequence"/>
</dbReference>
<sequence>MNTSRLDTWLHTAGAWALGLLWVLPLLYAVWTAIHPGEYATRFELAAPWTLENFRAAWAAAPFPRYFLNTFLLVSFILAGQLVLCTLAAYAFARFEFPGRDLAFALVLVQLMVMPDVVIVENYRSLHALGLVDTITAMALPYVASAFGIFLLRQAFKTIPRELEEAARIEGCGVLGVLWRVYVPLAWPVYLAYALVSVSYHWNNFLWPLIVSNSVETRPLTVGLAVFAGTDQGIDWSIINAATLIASAPLLLAFLIFQRQFVQSFLRAGIR</sequence>
<comment type="similarity">
    <text evidence="7">Belongs to the binding-protein-dependent transport system permease family.</text>
</comment>
<feature type="transmembrane region" description="Helical" evidence="7">
    <location>
        <begin position="102"/>
        <end position="120"/>
    </location>
</feature>
<accession>A0A2S5SQJ5</accession>
<evidence type="ECO:0000256" key="1">
    <source>
        <dbReference type="ARBA" id="ARBA00004651"/>
    </source>
</evidence>
<dbReference type="OrthoDB" id="369039at2"/>
<dbReference type="SUPFAM" id="SSF161098">
    <property type="entry name" value="MetI-like"/>
    <property type="match status" value="1"/>
</dbReference>
<dbReference type="PROSITE" id="PS50928">
    <property type="entry name" value="ABC_TM1"/>
    <property type="match status" value="1"/>
</dbReference>
<feature type="transmembrane region" description="Helical" evidence="7">
    <location>
        <begin position="12"/>
        <end position="34"/>
    </location>
</feature>
<feature type="transmembrane region" description="Helical" evidence="7">
    <location>
        <begin position="173"/>
        <end position="196"/>
    </location>
</feature>
<dbReference type="PANTHER" id="PTHR43744">
    <property type="entry name" value="ABC TRANSPORTER PERMEASE PROTEIN MG189-RELATED-RELATED"/>
    <property type="match status" value="1"/>
</dbReference>
<feature type="transmembrane region" description="Helical" evidence="7">
    <location>
        <begin position="126"/>
        <end position="152"/>
    </location>
</feature>
<dbReference type="PANTHER" id="PTHR43744:SF3">
    <property type="entry name" value="LACTOSE TRANSPORT SYSTEM PERMEASE PROTEIN LACG"/>
    <property type="match status" value="1"/>
</dbReference>
<name>A0A2S5SQJ5_9BURK</name>
<comment type="caution">
    <text evidence="9">The sequence shown here is derived from an EMBL/GenBank/DDBJ whole genome shotgun (WGS) entry which is preliminary data.</text>
</comment>
<proteinExistence type="inferred from homology"/>
<dbReference type="RefSeq" id="WP_104303857.1">
    <property type="nucleotide sequence ID" value="NZ_PSNX01000018.1"/>
</dbReference>
<keyword evidence="5 7" id="KW-1133">Transmembrane helix</keyword>
<dbReference type="EMBL" id="PSNX01000018">
    <property type="protein sequence ID" value="PPE65005.1"/>
    <property type="molecule type" value="Genomic_DNA"/>
</dbReference>
<evidence type="ECO:0000256" key="5">
    <source>
        <dbReference type="ARBA" id="ARBA00022989"/>
    </source>
</evidence>
<evidence type="ECO:0000256" key="2">
    <source>
        <dbReference type="ARBA" id="ARBA00022448"/>
    </source>
</evidence>
<dbReference type="Gene3D" id="1.10.3720.10">
    <property type="entry name" value="MetI-like"/>
    <property type="match status" value="1"/>
</dbReference>
<dbReference type="GO" id="GO:0005886">
    <property type="term" value="C:plasma membrane"/>
    <property type="evidence" value="ECO:0007669"/>
    <property type="project" value="UniProtKB-SubCell"/>
</dbReference>
<dbReference type="Pfam" id="PF00528">
    <property type="entry name" value="BPD_transp_1"/>
    <property type="match status" value="1"/>
</dbReference>
<comment type="subcellular location">
    <subcellularLocation>
        <location evidence="1 7">Cell membrane</location>
        <topology evidence="1 7">Multi-pass membrane protein</topology>
    </subcellularLocation>
</comment>
<evidence type="ECO:0000256" key="6">
    <source>
        <dbReference type="ARBA" id="ARBA00023136"/>
    </source>
</evidence>
<organism evidence="9 10">
    <name type="scientific">Caldimonas caldifontis</name>
    <dbReference type="NCBI Taxonomy" id="1452508"/>
    <lineage>
        <taxon>Bacteria</taxon>
        <taxon>Pseudomonadati</taxon>
        <taxon>Pseudomonadota</taxon>
        <taxon>Betaproteobacteria</taxon>
        <taxon>Burkholderiales</taxon>
        <taxon>Sphaerotilaceae</taxon>
        <taxon>Caldimonas</taxon>
    </lineage>
</organism>
<keyword evidence="3" id="KW-1003">Cell membrane</keyword>
<keyword evidence="6 7" id="KW-0472">Membrane</keyword>